<keyword evidence="2" id="KW-1185">Reference proteome</keyword>
<protein>
    <submittedName>
        <fullName evidence="1">Uncharacterized protein</fullName>
    </submittedName>
</protein>
<name>A0ABS5VBI8_9MICO</name>
<organism evidence="1 2">
    <name type="scientific">Curtobacterium aurantiacum</name>
    <dbReference type="NCBI Taxonomy" id="3236919"/>
    <lineage>
        <taxon>Bacteria</taxon>
        <taxon>Bacillati</taxon>
        <taxon>Actinomycetota</taxon>
        <taxon>Actinomycetes</taxon>
        <taxon>Micrococcales</taxon>
        <taxon>Microbacteriaceae</taxon>
        <taxon>Curtobacterium</taxon>
    </lineage>
</organism>
<proteinExistence type="predicted"/>
<dbReference type="EMBL" id="JAHEWS010000003">
    <property type="protein sequence ID" value="MBT1586849.1"/>
    <property type="molecule type" value="Genomic_DNA"/>
</dbReference>
<evidence type="ECO:0000313" key="1">
    <source>
        <dbReference type="EMBL" id="MBT1586849.1"/>
    </source>
</evidence>
<gene>
    <name evidence="1" type="ORF">KK097_03355</name>
</gene>
<accession>A0ABS5VBI8</accession>
<reference evidence="1 2" key="1">
    <citation type="submission" date="2021-05" db="EMBL/GenBank/DDBJ databases">
        <title>Whole genome sequence of Curtobacterium flaccumfaciens pv. flaccumfaciens strain CFBP 8819.</title>
        <authorList>
            <person name="Osdaghi E."/>
            <person name="Taghouti G."/>
            <person name="Portier P."/>
            <person name="Fazliarab A."/>
            <person name="Taghavi S.M."/>
            <person name="Briand M."/>
            <person name="Le-Saux M."/>
            <person name="Jacques M.-A."/>
        </authorList>
    </citation>
    <scope>NUCLEOTIDE SEQUENCE [LARGE SCALE GENOMIC DNA]</scope>
    <source>
        <strain evidence="1 2">CFBP 8819</strain>
    </source>
</reference>
<comment type="caution">
    <text evidence="1">The sequence shown here is derived from an EMBL/GenBank/DDBJ whole genome shotgun (WGS) entry which is preliminary data.</text>
</comment>
<sequence length="152" mass="17413">MNEFTYYCLASVQDGTGENLWAWTGNIEKGRRRPLGETREWLLDVLGRLLERDLVCVGNYEENGTGRAGWETWTASVEAVVDRVASIYTIDLAPDEVQYWPCYLMRTETGAQLYGRERSRRELAGEDPVPRLRAVWDEDGNVIEEHGDEIVV</sequence>
<dbReference type="RefSeq" id="WP_214543688.1">
    <property type="nucleotide sequence ID" value="NZ_JAHEWN010000012.1"/>
</dbReference>
<evidence type="ECO:0000313" key="2">
    <source>
        <dbReference type="Proteomes" id="UP001519641"/>
    </source>
</evidence>
<dbReference type="Proteomes" id="UP001519641">
    <property type="component" value="Unassembled WGS sequence"/>
</dbReference>